<feature type="transmembrane region" description="Helical" evidence="2">
    <location>
        <begin position="67"/>
        <end position="100"/>
    </location>
</feature>
<dbReference type="EMBL" id="WJNH01000001">
    <property type="protein sequence ID" value="MRG85135.1"/>
    <property type="molecule type" value="Genomic_DNA"/>
</dbReference>
<keyword evidence="2" id="KW-1133">Transmembrane helix</keyword>
<keyword evidence="1" id="KW-0175">Coiled coil</keyword>
<evidence type="ECO:0000256" key="1">
    <source>
        <dbReference type="SAM" id="Coils"/>
    </source>
</evidence>
<evidence type="ECO:0000313" key="4">
    <source>
        <dbReference type="Proteomes" id="UP000480185"/>
    </source>
</evidence>
<organism evidence="3 4">
    <name type="scientific">Salinibacillus xinjiangensis</name>
    <dbReference type="NCBI Taxonomy" id="1229268"/>
    <lineage>
        <taxon>Bacteria</taxon>
        <taxon>Bacillati</taxon>
        <taxon>Bacillota</taxon>
        <taxon>Bacilli</taxon>
        <taxon>Bacillales</taxon>
        <taxon>Bacillaceae</taxon>
        <taxon>Salinibacillus</taxon>
    </lineage>
</organism>
<feature type="transmembrane region" description="Helical" evidence="2">
    <location>
        <begin position="12"/>
        <end position="31"/>
    </location>
</feature>
<dbReference type="AlphaFoldDB" id="A0A6G1X2L9"/>
<evidence type="ECO:0000256" key="2">
    <source>
        <dbReference type="SAM" id="Phobius"/>
    </source>
</evidence>
<sequence>MGAFYLLARKWTRTYAPFIIFTPIIGIAFYTMLHYPFTLSILLAIFLSLRFIHLVKEGPKENEKTLILITFYIAIIEALIFSTNSVIWIAMLQFFLVLISYYAKHYSSLKQQSSENHFSYIGVPVPVIVTSIFLFLSGAMYMFFEEIQSLLHGLWGIMVIVLSAVFKVIGVGVELTGITEFKLDSSQSSTEKLQIKNVPKGDYNFLGDSTVSAINNSMNVLAWVGYGFIALVMIWIVVKYFKKNIHEVDQKQASKHITFQKIHNNDVERKKSITQWFSRHPKHVARKLIFQFEEFSIKKGHGRKYYETIEEWFNRLNLELGDITLYQKVRYGEEEITKEELARLRLELSQLRKEIQNRQKNEG</sequence>
<feature type="transmembrane region" description="Helical" evidence="2">
    <location>
        <begin position="37"/>
        <end position="55"/>
    </location>
</feature>
<feature type="coiled-coil region" evidence="1">
    <location>
        <begin position="334"/>
        <end position="361"/>
    </location>
</feature>
<name>A0A6G1X2L9_9BACI</name>
<keyword evidence="2" id="KW-0472">Membrane</keyword>
<reference evidence="3 4" key="1">
    <citation type="submission" date="2019-11" db="EMBL/GenBank/DDBJ databases">
        <authorList>
            <person name="Li J."/>
        </authorList>
    </citation>
    <scope>NUCLEOTIDE SEQUENCE [LARGE SCALE GENOMIC DNA]</scope>
    <source>
        <strain evidence="3 4">J4</strain>
    </source>
</reference>
<keyword evidence="4" id="KW-1185">Reference proteome</keyword>
<evidence type="ECO:0000313" key="3">
    <source>
        <dbReference type="EMBL" id="MRG85135.1"/>
    </source>
</evidence>
<evidence type="ECO:0008006" key="5">
    <source>
        <dbReference type="Google" id="ProtNLM"/>
    </source>
</evidence>
<feature type="transmembrane region" description="Helical" evidence="2">
    <location>
        <begin position="151"/>
        <end position="173"/>
    </location>
</feature>
<dbReference type="Proteomes" id="UP000480185">
    <property type="component" value="Unassembled WGS sequence"/>
</dbReference>
<protein>
    <recommendedName>
        <fullName evidence="5">DUF4129 domain-containing protein</fullName>
    </recommendedName>
</protein>
<feature type="transmembrane region" description="Helical" evidence="2">
    <location>
        <begin position="220"/>
        <end position="241"/>
    </location>
</feature>
<proteinExistence type="predicted"/>
<feature type="transmembrane region" description="Helical" evidence="2">
    <location>
        <begin position="120"/>
        <end position="144"/>
    </location>
</feature>
<keyword evidence="2" id="KW-0812">Transmembrane</keyword>
<comment type="caution">
    <text evidence="3">The sequence shown here is derived from an EMBL/GenBank/DDBJ whole genome shotgun (WGS) entry which is preliminary data.</text>
</comment>
<accession>A0A6G1X2L9</accession>
<gene>
    <name evidence="3" type="ORF">GH754_02200</name>
</gene>